<comment type="catalytic activity">
    <reaction evidence="5 6">
        <text>Exonucleolytic cleavage in either 5'- to 3'- or 3'- to 5'-direction to yield nucleoside 5'-phosphates.</text>
        <dbReference type="EC" id="3.1.11.6"/>
    </reaction>
</comment>
<dbReference type="InterPro" id="IPR003753">
    <property type="entry name" value="Exonuc_VII_L"/>
</dbReference>
<keyword evidence="1 5" id="KW-0963">Cytoplasm</keyword>
<dbReference type="NCBIfam" id="TIGR00237">
    <property type="entry name" value="xseA"/>
    <property type="match status" value="1"/>
</dbReference>
<evidence type="ECO:0000256" key="5">
    <source>
        <dbReference type="HAMAP-Rule" id="MF_00378"/>
    </source>
</evidence>
<comment type="subunit">
    <text evidence="5">Heterooligomer composed of large and small subunits.</text>
</comment>
<dbReference type="EMBL" id="QNBC01000005">
    <property type="protein sequence ID" value="RKX67973.1"/>
    <property type="molecule type" value="Genomic_DNA"/>
</dbReference>
<comment type="similarity">
    <text evidence="5 6">Belongs to the XseA family.</text>
</comment>
<sequence>MSNQSEEKILTVSEINRIVKEIIEDNIPPLWITGEISNYKAHISGHIYFSLKDENAQISCIMFKSYAKNIPENIGNGIKVRVYGEIGVYEKGGVYQIYVKEIREEGKGDLQIAFEKMKRKLFEEGLFAEEHKLPIPEYPMKIGVITAIQAAALRDIINVLSRRAPFVEIILRPAQVQGEQAKFDIVKAIDELNEYGDVDIILLARGGGSIEDLWAFNEEIVARAIYDSKIPIITGVGHEIDFTIADFVADLRAPTPSAAAEVAVRSRQEIEGVLLNYEKALSRAFVKILNDYNGKLNIYKESYALKKFVDIVRQRRIDLDRYVERANISLLRTLNEKVRELSFFSKRVESTNYKNILKRGFVIARRDGNIMKARKDVNLYDRLIFEFYDGKIRGIVDKKIKE</sequence>
<dbReference type="Pfam" id="PF02601">
    <property type="entry name" value="Exonuc_VII_L"/>
    <property type="match status" value="1"/>
</dbReference>
<comment type="function">
    <text evidence="5">Bidirectionally degrades single-stranded DNA into large acid-insoluble oligonucleotides, which are then degraded further into small acid-soluble oligonucleotides.</text>
</comment>
<keyword evidence="3 5" id="KW-0378">Hydrolase</keyword>
<feature type="domain" description="OB-fold nucleic acid binding" evidence="8">
    <location>
        <begin position="10"/>
        <end position="103"/>
    </location>
</feature>
<dbReference type="PANTHER" id="PTHR30008:SF0">
    <property type="entry name" value="EXODEOXYRIBONUCLEASE 7 LARGE SUBUNIT"/>
    <property type="match status" value="1"/>
</dbReference>
<keyword evidence="4 5" id="KW-0269">Exonuclease</keyword>
<comment type="subcellular location">
    <subcellularLocation>
        <location evidence="5 6">Cytoplasm</location>
    </subcellularLocation>
</comment>
<evidence type="ECO:0000313" key="10">
    <source>
        <dbReference type="Proteomes" id="UP000282321"/>
    </source>
</evidence>
<dbReference type="Proteomes" id="UP000282321">
    <property type="component" value="Unassembled WGS sequence"/>
</dbReference>
<evidence type="ECO:0000259" key="8">
    <source>
        <dbReference type="Pfam" id="PF13742"/>
    </source>
</evidence>
<dbReference type="GO" id="GO:0006308">
    <property type="term" value="P:DNA catabolic process"/>
    <property type="evidence" value="ECO:0007669"/>
    <property type="project" value="UniProtKB-UniRule"/>
</dbReference>
<evidence type="ECO:0000256" key="2">
    <source>
        <dbReference type="ARBA" id="ARBA00022722"/>
    </source>
</evidence>
<name>A0A660SBD8_UNCT6</name>
<dbReference type="AlphaFoldDB" id="A0A660SBD8"/>
<dbReference type="InterPro" id="IPR025824">
    <property type="entry name" value="OB-fold_nuc-bd_dom"/>
</dbReference>
<gene>
    <name evidence="5" type="primary">xseA</name>
    <name evidence="9" type="ORF">DRP44_00765</name>
</gene>
<accession>A0A660SBD8</accession>
<dbReference type="GO" id="GO:0003676">
    <property type="term" value="F:nucleic acid binding"/>
    <property type="evidence" value="ECO:0007669"/>
    <property type="project" value="InterPro"/>
</dbReference>
<dbReference type="GO" id="GO:0008855">
    <property type="term" value="F:exodeoxyribonuclease VII activity"/>
    <property type="evidence" value="ECO:0007669"/>
    <property type="project" value="UniProtKB-UniRule"/>
</dbReference>
<evidence type="ECO:0000256" key="3">
    <source>
        <dbReference type="ARBA" id="ARBA00022801"/>
    </source>
</evidence>
<dbReference type="Pfam" id="PF13742">
    <property type="entry name" value="tRNA_anti_2"/>
    <property type="match status" value="1"/>
</dbReference>
<evidence type="ECO:0000256" key="1">
    <source>
        <dbReference type="ARBA" id="ARBA00022490"/>
    </source>
</evidence>
<dbReference type="EC" id="3.1.11.6" evidence="5"/>
<proteinExistence type="inferred from homology"/>
<feature type="domain" description="Exonuclease VII large subunit C-terminal" evidence="7">
    <location>
        <begin position="126"/>
        <end position="348"/>
    </location>
</feature>
<dbReference type="InterPro" id="IPR020579">
    <property type="entry name" value="Exonuc_VII_lsu_C"/>
</dbReference>
<organism evidence="9 10">
    <name type="scientific">candidate division TA06 bacterium</name>
    <dbReference type="NCBI Taxonomy" id="2250710"/>
    <lineage>
        <taxon>Bacteria</taxon>
        <taxon>Bacteria division TA06</taxon>
    </lineage>
</organism>
<protein>
    <recommendedName>
        <fullName evidence="5">Exodeoxyribonuclease 7 large subunit</fullName>
        <ecNumber evidence="5">3.1.11.6</ecNumber>
    </recommendedName>
    <alternativeName>
        <fullName evidence="5">Exodeoxyribonuclease VII large subunit</fullName>
        <shortName evidence="5">Exonuclease VII large subunit</shortName>
    </alternativeName>
</protein>
<comment type="caution">
    <text evidence="9">The sequence shown here is derived from an EMBL/GenBank/DDBJ whole genome shotgun (WGS) entry which is preliminary data.</text>
</comment>
<dbReference type="GO" id="GO:0009318">
    <property type="term" value="C:exodeoxyribonuclease VII complex"/>
    <property type="evidence" value="ECO:0007669"/>
    <property type="project" value="UniProtKB-UniRule"/>
</dbReference>
<dbReference type="HAMAP" id="MF_00378">
    <property type="entry name" value="Exonuc_7_L"/>
    <property type="match status" value="1"/>
</dbReference>
<reference evidence="9 10" key="1">
    <citation type="submission" date="2018-06" db="EMBL/GenBank/DDBJ databases">
        <title>Extensive metabolic versatility and redundancy in microbially diverse, dynamic hydrothermal sediments.</title>
        <authorList>
            <person name="Dombrowski N."/>
            <person name="Teske A."/>
            <person name="Baker B.J."/>
        </authorList>
    </citation>
    <scope>NUCLEOTIDE SEQUENCE [LARGE SCALE GENOMIC DNA]</scope>
    <source>
        <strain evidence="9">B35_G9</strain>
    </source>
</reference>
<evidence type="ECO:0000256" key="6">
    <source>
        <dbReference type="RuleBase" id="RU004355"/>
    </source>
</evidence>
<evidence type="ECO:0000313" key="9">
    <source>
        <dbReference type="EMBL" id="RKX67973.1"/>
    </source>
</evidence>
<dbReference type="GO" id="GO:0005737">
    <property type="term" value="C:cytoplasm"/>
    <property type="evidence" value="ECO:0007669"/>
    <property type="project" value="UniProtKB-SubCell"/>
</dbReference>
<dbReference type="CDD" id="cd04489">
    <property type="entry name" value="ExoVII_LU_OBF"/>
    <property type="match status" value="1"/>
</dbReference>
<keyword evidence="2 5" id="KW-0540">Nuclease</keyword>
<evidence type="ECO:0000256" key="4">
    <source>
        <dbReference type="ARBA" id="ARBA00022839"/>
    </source>
</evidence>
<dbReference type="PANTHER" id="PTHR30008">
    <property type="entry name" value="EXODEOXYRIBONUCLEASE 7 LARGE SUBUNIT"/>
    <property type="match status" value="1"/>
</dbReference>
<evidence type="ECO:0000259" key="7">
    <source>
        <dbReference type="Pfam" id="PF02601"/>
    </source>
</evidence>